<dbReference type="Gene3D" id="3.40.50.300">
    <property type="entry name" value="P-loop containing nucleotide triphosphate hydrolases"/>
    <property type="match status" value="1"/>
</dbReference>
<comment type="caution">
    <text evidence="2">The sequence shown here is derived from an EMBL/GenBank/DDBJ whole genome shotgun (WGS) entry which is preliminary data.</text>
</comment>
<keyword evidence="3" id="KW-1185">Reference proteome</keyword>
<dbReference type="SMART" id="SM00382">
    <property type="entry name" value="AAA"/>
    <property type="match status" value="1"/>
</dbReference>
<dbReference type="CDD" id="cd00009">
    <property type="entry name" value="AAA"/>
    <property type="match status" value="1"/>
</dbReference>
<dbReference type="AlphaFoldDB" id="A0A1C3E9C8"/>
<dbReference type="GO" id="GO:0006260">
    <property type="term" value="P:DNA replication"/>
    <property type="evidence" value="ECO:0007669"/>
    <property type="project" value="TreeGrafter"/>
</dbReference>
<evidence type="ECO:0000313" key="2">
    <source>
        <dbReference type="EMBL" id="ODA29877.1"/>
    </source>
</evidence>
<evidence type="ECO:0000259" key="1">
    <source>
        <dbReference type="SMART" id="SM00382"/>
    </source>
</evidence>
<dbReference type="EMBL" id="LYBM01000061">
    <property type="protein sequence ID" value="ODA29877.1"/>
    <property type="molecule type" value="Genomic_DNA"/>
</dbReference>
<organism evidence="2 3">
    <name type="scientific">Veronia pacifica</name>
    <dbReference type="NCBI Taxonomy" id="1080227"/>
    <lineage>
        <taxon>Bacteria</taxon>
        <taxon>Pseudomonadati</taxon>
        <taxon>Pseudomonadota</taxon>
        <taxon>Gammaproteobacteria</taxon>
        <taxon>Vibrionales</taxon>
        <taxon>Vibrionaceae</taxon>
        <taxon>Veronia</taxon>
    </lineage>
</organism>
<dbReference type="GO" id="GO:0005524">
    <property type="term" value="F:ATP binding"/>
    <property type="evidence" value="ECO:0007669"/>
    <property type="project" value="InterPro"/>
</dbReference>
<feature type="domain" description="AAA+ ATPase" evidence="1">
    <location>
        <begin position="96"/>
        <end position="226"/>
    </location>
</feature>
<dbReference type="InterPro" id="IPR002611">
    <property type="entry name" value="IstB_ATP-bd"/>
</dbReference>
<dbReference type="SUPFAM" id="SSF52540">
    <property type="entry name" value="P-loop containing nucleoside triphosphate hydrolases"/>
    <property type="match status" value="1"/>
</dbReference>
<protein>
    <recommendedName>
        <fullName evidence="1">AAA+ ATPase domain-containing protein</fullName>
    </recommendedName>
</protein>
<dbReference type="PANTHER" id="PTHR30050">
    <property type="entry name" value="CHROMOSOMAL REPLICATION INITIATOR PROTEIN DNAA"/>
    <property type="match status" value="1"/>
</dbReference>
<reference evidence="2 3" key="1">
    <citation type="submission" date="2016-05" db="EMBL/GenBank/DDBJ databases">
        <title>Genomic Taxonomy of the Vibrionaceae.</title>
        <authorList>
            <person name="Gomez-Gil B."/>
            <person name="Enciso-Ibarra J."/>
        </authorList>
    </citation>
    <scope>NUCLEOTIDE SEQUENCE [LARGE SCALE GENOMIC DNA]</scope>
    <source>
        <strain evidence="2 3">CAIM 1920</strain>
    </source>
</reference>
<dbReference type="Proteomes" id="UP000094936">
    <property type="component" value="Unassembled WGS sequence"/>
</dbReference>
<gene>
    <name evidence="2" type="ORF">A8L45_21495</name>
</gene>
<accession>A0A1C3E9C8</accession>
<dbReference type="PANTHER" id="PTHR30050:SF4">
    <property type="entry name" value="ATP-BINDING PROTEIN RV3427C IN INSERTION SEQUENCE-RELATED"/>
    <property type="match status" value="1"/>
</dbReference>
<dbReference type="InterPro" id="IPR003593">
    <property type="entry name" value="AAA+_ATPase"/>
</dbReference>
<proteinExistence type="predicted"/>
<name>A0A1C3E9C8_9GAMM</name>
<dbReference type="Pfam" id="PF01695">
    <property type="entry name" value="IstB_IS21"/>
    <property type="match status" value="1"/>
</dbReference>
<sequence length="249" mass="27978">MAMKTPNQLLSAIAKQHVKPLTLAERNDRFEREHQAHLQKINDNYSASRIQVALGCSGIAKKHQKCRFDNYLIESPEQHRAQQQAKLWLKGHLRGDQGGFIFAGTPGTGKNHLASAIANHIIANKGTAMIVTVSDLMMKMRDTYRSDTQMTEAKLMRHLAKLDLLVIDEVGVQRGNANETITLNEIINARNADEKPTGILTNLNQTKLHDTLGDRAIDRIMEGAGRWVSFNWESYRKRSNTQNNNGRAA</sequence>
<dbReference type="InterPro" id="IPR027417">
    <property type="entry name" value="P-loop_NTPase"/>
</dbReference>
<evidence type="ECO:0000313" key="3">
    <source>
        <dbReference type="Proteomes" id="UP000094936"/>
    </source>
</evidence>
<dbReference type="STRING" id="1080227.A8L45_21495"/>